<feature type="compositionally biased region" description="Gly residues" evidence="1">
    <location>
        <begin position="1"/>
        <end position="12"/>
    </location>
</feature>
<name>F0X825_GROCL</name>
<evidence type="ECO:0000256" key="1">
    <source>
        <dbReference type="SAM" id="MobiDB-lite"/>
    </source>
</evidence>
<feature type="compositionally biased region" description="Acidic residues" evidence="1">
    <location>
        <begin position="46"/>
        <end position="56"/>
    </location>
</feature>
<keyword evidence="3" id="KW-1185">Reference proteome</keyword>
<evidence type="ECO:0000313" key="3">
    <source>
        <dbReference type="Proteomes" id="UP000007796"/>
    </source>
</evidence>
<accession>F0X825</accession>
<dbReference type="Proteomes" id="UP000007796">
    <property type="component" value="Unassembled WGS sequence"/>
</dbReference>
<reference evidence="2 3" key="1">
    <citation type="journal article" date="2011" name="Proc. Natl. Acad. Sci. U.S.A.">
        <title>Genome and transcriptome analyses of the mountain pine beetle-fungal symbiont Grosmannia clavigera, a lodgepole pine pathogen.</title>
        <authorList>
            <person name="DiGuistini S."/>
            <person name="Wang Y."/>
            <person name="Liao N.Y."/>
            <person name="Taylor G."/>
            <person name="Tanguay P."/>
            <person name="Feau N."/>
            <person name="Henrissat B."/>
            <person name="Chan S.K."/>
            <person name="Hesse-Orce U."/>
            <person name="Alamouti S.M."/>
            <person name="Tsui C.K.M."/>
            <person name="Docking R.T."/>
            <person name="Levasseur A."/>
            <person name="Haridas S."/>
            <person name="Robertson G."/>
            <person name="Birol I."/>
            <person name="Holt R.A."/>
            <person name="Marra M.A."/>
            <person name="Hamelin R.C."/>
            <person name="Hirst M."/>
            <person name="Jones S.J.M."/>
            <person name="Bohlmann J."/>
            <person name="Breuil C."/>
        </authorList>
    </citation>
    <scope>NUCLEOTIDE SEQUENCE [LARGE SCALE GENOMIC DNA]</scope>
    <source>
        <strain evidence="3">kw1407 / UAMH 11150</strain>
    </source>
</reference>
<dbReference type="GeneID" id="25976425"/>
<sequence length="84" mass="9150">MQGMQGGSGVGTQPGRILVDDVDAWEVSWRDRGRRRERSRRTQDDRDLDAEPDEPDGVAPGSGRGGHGVDWLSRGEMDGGSWVG</sequence>
<dbReference type="InParanoid" id="F0X825"/>
<dbReference type="EMBL" id="GL629735">
    <property type="protein sequence ID" value="EFX05267.1"/>
    <property type="molecule type" value="Genomic_DNA"/>
</dbReference>
<gene>
    <name evidence="2" type="ORF">CMQ_3336</name>
</gene>
<evidence type="ECO:0000313" key="2">
    <source>
        <dbReference type="EMBL" id="EFX05267.1"/>
    </source>
</evidence>
<protein>
    <submittedName>
        <fullName evidence="2">Uncharacterized protein</fullName>
    </submittedName>
</protein>
<proteinExistence type="predicted"/>
<dbReference type="AlphaFoldDB" id="F0X825"/>
<dbReference type="RefSeq" id="XP_014174749.1">
    <property type="nucleotide sequence ID" value="XM_014319274.1"/>
</dbReference>
<dbReference type="HOGENOM" id="CLU_2527683_0_0_1"/>
<organism evidence="3">
    <name type="scientific">Grosmannia clavigera (strain kw1407 / UAMH 11150)</name>
    <name type="common">Blue stain fungus</name>
    <name type="synonym">Graphiocladiella clavigera</name>
    <dbReference type="NCBI Taxonomy" id="655863"/>
    <lineage>
        <taxon>Eukaryota</taxon>
        <taxon>Fungi</taxon>
        <taxon>Dikarya</taxon>
        <taxon>Ascomycota</taxon>
        <taxon>Pezizomycotina</taxon>
        <taxon>Sordariomycetes</taxon>
        <taxon>Sordariomycetidae</taxon>
        <taxon>Ophiostomatales</taxon>
        <taxon>Ophiostomataceae</taxon>
        <taxon>Leptographium</taxon>
    </lineage>
</organism>
<feature type="region of interest" description="Disordered" evidence="1">
    <location>
        <begin position="1"/>
        <end position="84"/>
    </location>
</feature>